<evidence type="ECO:0000313" key="10">
    <source>
        <dbReference type="Proteomes" id="UP001159042"/>
    </source>
</evidence>
<dbReference type="GO" id="GO:0000139">
    <property type="term" value="C:Golgi membrane"/>
    <property type="evidence" value="ECO:0007669"/>
    <property type="project" value="TreeGrafter"/>
</dbReference>
<protein>
    <recommendedName>
        <fullName evidence="11">UDP-xylose and UDP-N-acetylglucosamine transporter</fullName>
    </recommendedName>
</protein>
<dbReference type="AlphaFoldDB" id="A0AAV8WDN8"/>
<dbReference type="InterPro" id="IPR037185">
    <property type="entry name" value="EmrE-like"/>
</dbReference>
<evidence type="ECO:0000256" key="3">
    <source>
        <dbReference type="ARBA" id="ARBA00022448"/>
    </source>
</evidence>
<feature type="transmembrane region" description="Helical" evidence="8">
    <location>
        <begin position="279"/>
        <end position="300"/>
    </location>
</feature>
<sequence length="361" mass="40943">MNAKAVEAIIFTLVGCMLNNIFLEYIIKLDPAAGHLITFCQFLFIALHGFIFTSKFGTVKPKIPFQDYLILVAFFYITSVVNNWAFAFNIPVPLHMIFRAGSLIANMILGIVIIKRKYTLEKYISVLLITGGIIICTLYSSKEIETEAPCVDCDVNVQNVNNKATADHFFWWVIGIVLLTGALLMSAGMGIFQEQLYKKHGKHPQEALFYTHLYPLPGFLMQFTSLVEHAVIATNSDPFKVPVLEVEIPILWGFLLLNVITQYMCISNVYILTTECQSLTVTLVITLRKFFSLLFSILYFKNPFTLAHWIGTIMVFAGTLMFSETHHSIKALLLPSKQAKVKKVDKKDKLNLFLIIAIRFF</sequence>
<reference evidence="9 10" key="1">
    <citation type="journal article" date="2023" name="Insect Mol. Biol.">
        <title>Genome sequencing provides insights into the evolution of gene families encoding plant cell wall-degrading enzymes in longhorned beetles.</title>
        <authorList>
            <person name="Shin N.R."/>
            <person name="Okamura Y."/>
            <person name="Kirsch R."/>
            <person name="Pauchet Y."/>
        </authorList>
    </citation>
    <scope>NUCLEOTIDE SEQUENCE [LARGE SCALE GENOMIC DNA]</scope>
    <source>
        <strain evidence="9">EAD_L_NR</strain>
    </source>
</reference>
<feature type="transmembrane region" description="Helical" evidence="8">
    <location>
        <begin position="306"/>
        <end position="323"/>
    </location>
</feature>
<feature type="transmembrane region" description="Helical" evidence="8">
    <location>
        <begin position="68"/>
        <end position="90"/>
    </location>
</feature>
<evidence type="ECO:0000313" key="9">
    <source>
        <dbReference type="EMBL" id="KAJ8923816.1"/>
    </source>
</evidence>
<keyword evidence="6 8" id="KW-1133">Transmembrane helix</keyword>
<organism evidence="9 10">
    <name type="scientific">Exocentrus adspersus</name>
    <dbReference type="NCBI Taxonomy" id="1586481"/>
    <lineage>
        <taxon>Eukaryota</taxon>
        <taxon>Metazoa</taxon>
        <taxon>Ecdysozoa</taxon>
        <taxon>Arthropoda</taxon>
        <taxon>Hexapoda</taxon>
        <taxon>Insecta</taxon>
        <taxon>Pterygota</taxon>
        <taxon>Neoptera</taxon>
        <taxon>Endopterygota</taxon>
        <taxon>Coleoptera</taxon>
        <taxon>Polyphaga</taxon>
        <taxon>Cucujiformia</taxon>
        <taxon>Chrysomeloidea</taxon>
        <taxon>Cerambycidae</taxon>
        <taxon>Lamiinae</taxon>
        <taxon>Acanthocinini</taxon>
        <taxon>Exocentrus</taxon>
    </lineage>
</organism>
<name>A0AAV8WDN8_9CUCU</name>
<comment type="caution">
    <text evidence="9">The sequence shown here is derived from an EMBL/GenBank/DDBJ whole genome shotgun (WGS) entry which is preliminary data.</text>
</comment>
<dbReference type="InterPro" id="IPR013657">
    <property type="entry name" value="SCL35B1-4/HUT1"/>
</dbReference>
<keyword evidence="7 8" id="KW-0472">Membrane</keyword>
<evidence type="ECO:0000256" key="8">
    <source>
        <dbReference type="SAM" id="Phobius"/>
    </source>
</evidence>
<dbReference type="Proteomes" id="UP001159042">
    <property type="component" value="Unassembled WGS sequence"/>
</dbReference>
<keyword evidence="3" id="KW-0813">Transport</keyword>
<feature type="transmembrane region" description="Helical" evidence="8">
    <location>
        <begin position="96"/>
        <end position="114"/>
    </location>
</feature>
<dbReference type="PANTHER" id="PTHR10778:SF4">
    <property type="entry name" value="NUCLEOTIDE SUGAR TRANSPORTER SLC35B4"/>
    <property type="match status" value="1"/>
</dbReference>
<keyword evidence="5 8" id="KW-0812">Transmembrane</keyword>
<evidence type="ECO:0000256" key="5">
    <source>
        <dbReference type="ARBA" id="ARBA00022692"/>
    </source>
</evidence>
<gene>
    <name evidence="9" type="ORF">NQ315_010398</name>
</gene>
<evidence type="ECO:0000256" key="4">
    <source>
        <dbReference type="ARBA" id="ARBA00022597"/>
    </source>
</evidence>
<accession>A0AAV8WDN8</accession>
<dbReference type="PANTHER" id="PTHR10778">
    <property type="entry name" value="SOLUTE CARRIER FAMILY 35 MEMBER B"/>
    <property type="match status" value="1"/>
</dbReference>
<evidence type="ECO:0000256" key="2">
    <source>
        <dbReference type="ARBA" id="ARBA00010694"/>
    </source>
</evidence>
<evidence type="ECO:0000256" key="6">
    <source>
        <dbReference type="ARBA" id="ARBA00022989"/>
    </source>
</evidence>
<feature type="transmembrane region" description="Helical" evidence="8">
    <location>
        <begin position="252"/>
        <end position="272"/>
    </location>
</feature>
<dbReference type="Pfam" id="PF08449">
    <property type="entry name" value="UAA"/>
    <property type="match status" value="1"/>
</dbReference>
<dbReference type="GO" id="GO:0005789">
    <property type="term" value="C:endoplasmic reticulum membrane"/>
    <property type="evidence" value="ECO:0007669"/>
    <property type="project" value="TreeGrafter"/>
</dbReference>
<evidence type="ECO:0008006" key="11">
    <source>
        <dbReference type="Google" id="ProtNLM"/>
    </source>
</evidence>
<proteinExistence type="inferred from homology"/>
<feature type="transmembrane region" description="Helical" evidence="8">
    <location>
        <begin position="7"/>
        <end position="27"/>
    </location>
</feature>
<feature type="transmembrane region" description="Helical" evidence="8">
    <location>
        <begin position="169"/>
        <end position="192"/>
    </location>
</feature>
<dbReference type="SUPFAM" id="SSF103481">
    <property type="entry name" value="Multidrug resistance efflux transporter EmrE"/>
    <property type="match status" value="1"/>
</dbReference>
<evidence type="ECO:0000256" key="7">
    <source>
        <dbReference type="ARBA" id="ARBA00023136"/>
    </source>
</evidence>
<comment type="subcellular location">
    <subcellularLocation>
        <location evidence="1">Endomembrane system</location>
        <topology evidence="1">Multi-pass membrane protein</topology>
    </subcellularLocation>
</comment>
<evidence type="ECO:0000256" key="1">
    <source>
        <dbReference type="ARBA" id="ARBA00004127"/>
    </source>
</evidence>
<feature type="transmembrane region" description="Helical" evidence="8">
    <location>
        <begin position="33"/>
        <end position="56"/>
    </location>
</feature>
<feature type="transmembrane region" description="Helical" evidence="8">
    <location>
        <begin position="213"/>
        <end position="232"/>
    </location>
</feature>
<comment type="similarity">
    <text evidence="2">Belongs to the nucleotide-sugar transporter family. SLC35B subfamily.</text>
</comment>
<keyword evidence="10" id="KW-1185">Reference proteome</keyword>
<dbReference type="GO" id="GO:0005464">
    <property type="term" value="F:UDP-xylose transmembrane transporter activity"/>
    <property type="evidence" value="ECO:0007669"/>
    <property type="project" value="TreeGrafter"/>
</dbReference>
<feature type="transmembrane region" description="Helical" evidence="8">
    <location>
        <begin position="123"/>
        <end position="141"/>
    </location>
</feature>
<dbReference type="EMBL" id="JANEYG010000004">
    <property type="protein sequence ID" value="KAJ8923816.1"/>
    <property type="molecule type" value="Genomic_DNA"/>
</dbReference>
<keyword evidence="4" id="KW-0762">Sugar transport</keyword>
<dbReference type="GO" id="GO:0005462">
    <property type="term" value="F:UDP-N-acetylglucosamine transmembrane transporter activity"/>
    <property type="evidence" value="ECO:0007669"/>
    <property type="project" value="TreeGrafter"/>
</dbReference>
<dbReference type="NCBIfam" id="TIGR00803">
    <property type="entry name" value="nst"/>
    <property type="match status" value="1"/>
</dbReference>